<comment type="caution">
    <text evidence="7">The sequence shown here is derived from an EMBL/GenBank/DDBJ whole genome shotgun (WGS) entry which is preliminary data.</text>
</comment>
<dbReference type="PANTHER" id="PTHR24300:SF375">
    <property type="entry name" value="CYTOCHROME P450 FAMILY"/>
    <property type="match status" value="1"/>
</dbReference>
<evidence type="ECO:0000256" key="2">
    <source>
        <dbReference type="ARBA" id="ARBA00022723"/>
    </source>
</evidence>
<keyword evidence="4" id="KW-0560">Oxidoreductase</keyword>
<evidence type="ECO:0000256" key="3">
    <source>
        <dbReference type="ARBA" id="ARBA00023004"/>
    </source>
</evidence>
<dbReference type="InterPro" id="IPR002401">
    <property type="entry name" value="Cyt_P450_E_grp-I"/>
</dbReference>
<comment type="similarity">
    <text evidence="1">Belongs to the cytochrome P450 family.</text>
</comment>
<dbReference type="GO" id="GO:0005506">
    <property type="term" value="F:iron ion binding"/>
    <property type="evidence" value="ECO:0007669"/>
    <property type="project" value="InterPro"/>
</dbReference>
<dbReference type="SUPFAM" id="SSF48264">
    <property type="entry name" value="Cytochrome P450"/>
    <property type="match status" value="1"/>
</dbReference>
<keyword evidence="3" id="KW-0408">Iron</keyword>
<keyword evidence="2" id="KW-0479">Metal-binding</keyword>
<keyword evidence="4" id="KW-0503">Monooxygenase</keyword>
<dbReference type="PANTHER" id="PTHR24300">
    <property type="entry name" value="CYTOCHROME P450 508A4-RELATED"/>
    <property type="match status" value="1"/>
</dbReference>
<feature type="domain" description="CCHC-type" evidence="6">
    <location>
        <begin position="181"/>
        <end position="196"/>
    </location>
</feature>
<dbReference type="AlphaFoldDB" id="A0A9J6DYY5"/>
<dbReference type="InterPro" id="IPR001128">
    <property type="entry name" value="Cyt_P450"/>
</dbReference>
<evidence type="ECO:0000256" key="5">
    <source>
        <dbReference type="PROSITE-ProRule" id="PRU00047"/>
    </source>
</evidence>
<evidence type="ECO:0000313" key="8">
    <source>
        <dbReference type="Proteomes" id="UP000821866"/>
    </source>
</evidence>
<dbReference type="GO" id="GO:0006805">
    <property type="term" value="P:xenobiotic metabolic process"/>
    <property type="evidence" value="ECO:0007669"/>
    <property type="project" value="TreeGrafter"/>
</dbReference>
<dbReference type="Gene3D" id="4.10.60.10">
    <property type="entry name" value="Zinc finger, CCHC-type"/>
    <property type="match status" value="1"/>
</dbReference>
<evidence type="ECO:0000256" key="4">
    <source>
        <dbReference type="ARBA" id="ARBA00023033"/>
    </source>
</evidence>
<dbReference type="InterPro" id="IPR001878">
    <property type="entry name" value="Znf_CCHC"/>
</dbReference>
<dbReference type="GO" id="GO:0005737">
    <property type="term" value="C:cytoplasm"/>
    <property type="evidence" value="ECO:0007669"/>
    <property type="project" value="TreeGrafter"/>
</dbReference>
<dbReference type="SMART" id="SM00343">
    <property type="entry name" value="ZnF_C2HC"/>
    <property type="match status" value="1"/>
</dbReference>
<keyword evidence="5" id="KW-0862">Zinc</keyword>
<keyword evidence="5" id="KW-0863">Zinc-finger</keyword>
<keyword evidence="8" id="KW-1185">Reference proteome</keyword>
<dbReference type="GO" id="GO:0006082">
    <property type="term" value="P:organic acid metabolic process"/>
    <property type="evidence" value="ECO:0007669"/>
    <property type="project" value="TreeGrafter"/>
</dbReference>
<accession>A0A9J6DYY5</accession>
<evidence type="ECO:0000313" key="7">
    <source>
        <dbReference type="EMBL" id="KAH8026944.1"/>
    </source>
</evidence>
<organism evidence="7 8">
    <name type="scientific">Rhipicephalus microplus</name>
    <name type="common">Cattle tick</name>
    <name type="synonym">Boophilus microplus</name>
    <dbReference type="NCBI Taxonomy" id="6941"/>
    <lineage>
        <taxon>Eukaryota</taxon>
        <taxon>Metazoa</taxon>
        <taxon>Ecdysozoa</taxon>
        <taxon>Arthropoda</taxon>
        <taxon>Chelicerata</taxon>
        <taxon>Arachnida</taxon>
        <taxon>Acari</taxon>
        <taxon>Parasitiformes</taxon>
        <taxon>Ixodida</taxon>
        <taxon>Ixodoidea</taxon>
        <taxon>Ixodidae</taxon>
        <taxon>Rhipicephalinae</taxon>
        <taxon>Rhipicephalus</taxon>
        <taxon>Boophilus</taxon>
    </lineage>
</organism>
<evidence type="ECO:0000259" key="6">
    <source>
        <dbReference type="PROSITE" id="PS50158"/>
    </source>
</evidence>
<proteinExistence type="inferred from homology"/>
<reference evidence="7" key="1">
    <citation type="journal article" date="2020" name="Cell">
        <title>Large-Scale Comparative Analyses of Tick Genomes Elucidate Their Genetic Diversity and Vector Capacities.</title>
        <authorList>
            <consortium name="Tick Genome and Microbiome Consortium (TIGMIC)"/>
            <person name="Jia N."/>
            <person name="Wang J."/>
            <person name="Shi W."/>
            <person name="Du L."/>
            <person name="Sun Y."/>
            <person name="Zhan W."/>
            <person name="Jiang J.F."/>
            <person name="Wang Q."/>
            <person name="Zhang B."/>
            <person name="Ji P."/>
            <person name="Bell-Sakyi L."/>
            <person name="Cui X.M."/>
            <person name="Yuan T.T."/>
            <person name="Jiang B.G."/>
            <person name="Yang W.F."/>
            <person name="Lam T.T."/>
            <person name="Chang Q.C."/>
            <person name="Ding S.J."/>
            <person name="Wang X.J."/>
            <person name="Zhu J.G."/>
            <person name="Ruan X.D."/>
            <person name="Zhao L."/>
            <person name="Wei J.T."/>
            <person name="Ye R.Z."/>
            <person name="Que T.C."/>
            <person name="Du C.H."/>
            <person name="Zhou Y.H."/>
            <person name="Cheng J.X."/>
            <person name="Dai P.F."/>
            <person name="Guo W.B."/>
            <person name="Han X.H."/>
            <person name="Huang E.J."/>
            <person name="Li L.F."/>
            <person name="Wei W."/>
            <person name="Gao Y.C."/>
            <person name="Liu J.Z."/>
            <person name="Shao H.Z."/>
            <person name="Wang X."/>
            <person name="Wang C.C."/>
            <person name="Yang T.C."/>
            <person name="Huo Q.B."/>
            <person name="Li W."/>
            <person name="Chen H.Y."/>
            <person name="Chen S.E."/>
            <person name="Zhou L.G."/>
            <person name="Ni X.B."/>
            <person name="Tian J.H."/>
            <person name="Sheng Y."/>
            <person name="Liu T."/>
            <person name="Pan Y.S."/>
            <person name="Xia L.Y."/>
            <person name="Li J."/>
            <person name="Zhao F."/>
            <person name="Cao W.C."/>
        </authorList>
    </citation>
    <scope>NUCLEOTIDE SEQUENCE</scope>
    <source>
        <strain evidence="7">Rmic-2018</strain>
    </source>
</reference>
<dbReference type="PROSITE" id="PS50158">
    <property type="entry name" value="ZF_CCHC"/>
    <property type="match status" value="1"/>
</dbReference>
<dbReference type="GO" id="GO:0016712">
    <property type="term" value="F:oxidoreductase activity, acting on paired donors, with incorporation or reduction of molecular oxygen, reduced flavin or flavoprotein as one donor, and incorporation of one atom of oxygen"/>
    <property type="evidence" value="ECO:0007669"/>
    <property type="project" value="TreeGrafter"/>
</dbReference>
<dbReference type="Proteomes" id="UP000821866">
    <property type="component" value="Chromosome 4"/>
</dbReference>
<dbReference type="EMBL" id="JABSTU010000006">
    <property type="protein sequence ID" value="KAH8026944.1"/>
    <property type="molecule type" value="Genomic_DNA"/>
</dbReference>
<dbReference type="Gene3D" id="1.10.630.10">
    <property type="entry name" value="Cytochrome P450"/>
    <property type="match status" value="1"/>
</dbReference>
<dbReference type="GO" id="GO:0008270">
    <property type="term" value="F:zinc ion binding"/>
    <property type="evidence" value="ECO:0007669"/>
    <property type="project" value="UniProtKB-KW"/>
</dbReference>
<dbReference type="InterPro" id="IPR036396">
    <property type="entry name" value="Cyt_P450_sf"/>
</dbReference>
<reference evidence="7" key="2">
    <citation type="submission" date="2021-09" db="EMBL/GenBank/DDBJ databases">
        <authorList>
            <person name="Jia N."/>
            <person name="Wang J."/>
            <person name="Shi W."/>
            <person name="Du L."/>
            <person name="Sun Y."/>
            <person name="Zhan W."/>
            <person name="Jiang J."/>
            <person name="Wang Q."/>
            <person name="Zhang B."/>
            <person name="Ji P."/>
            <person name="Sakyi L.B."/>
            <person name="Cui X."/>
            <person name="Yuan T."/>
            <person name="Jiang B."/>
            <person name="Yang W."/>
            <person name="Lam T.T.-Y."/>
            <person name="Chang Q."/>
            <person name="Ding S."/>
            <person name="Wang X."/>
            <person name="Zhu J."/>
            <person name="Ruan X."/>
            <person name="Zhao L."/>
            <person name="Wei J."/>
            <person name="Que T."/>
            <person name="Du C."/>
            <person name="Cheng J."/>
            <person name="Dai P."/>
            <person name="Han X."/>
            <person name="Huang E."/>
            <person name="Gao Y."/>
            <person name="Liu J."/>
            <person name="Shao H."/>
            <person name="Ye R."/>
            <person name="Li L."/>
            <person name="Wei W."/>
            <person name="Wang X."/>
            <person name="Wang C."/>
            <person name="Huo Q."/>
            <person name="Li W."/>
            <person name="Guo W."/>
            <person name="Chen H."/>
            <person name="Chen S."/>
            <person name="Zhou L."/>
            <person name="Zhou L."/>
            <person name="Ni X."/>
            <person name="Tian J."/>
            <person name="Zhou Y."/>
            <person name="Sheng Y."/>
            <person name="Liu T."/>
            <person name="Pan Y."/>
            <person name="Xia L."/>
            <person name="Li J."/>
            <person name="Zhao F."/>
            <person name="Cao W."/>
        </authorList>
    </citation>
    <scope>NUCLEOTIDE SEQUENCE</scope>
    <source>
        <strain evidence="7">Rmic-2018</strain>
        <tissue evidence="7">Larvae</tissue>
    </source>
</reference>
<dbReference type="VEuPathDB" id="VectorBase:LOC119167648"/>
<protein>
    <recommendedName>
        <fullName evidence="6">CCHC-type domain-containing protein</fullName>
    </recommendedName>
</protein>
<evidence type="ECO:0000256" key="1">
    <source>
        <dbReference type="ARBA" id="ARBA00010617"/>
    </source>
</evidence>
<dbReference type="GO" id="GO:0003676">
    <property type="term" value="F:nucleic acid binding"/>
    <property type="evidence" value="ECO:0007669"/>
    <property type="project" value="InterPro"/>
</dbReference>
<name>A0A9J6DYY5_RHIMP</name>
<dbReference type="Pfam" id="PF00067">
    <property type="entry name" value="p450"/>
    <property type="match status" value="1"/>
</dbReference>
<dbReference type="PRINTS" id="PR00463">
    <property type="entry name" value="EP450I"/>
</dbReference>
<gene>
    <name evidence="7" type="ORF">HPB51_000364</name>
</gene>
<dbReference type="GO" id="GO:0020037">
    <property type="term" value="F:heme binding"/>
    <property type="evidence" value="ECO:0007669"/>
    <property type="project" value="InterPro"/>
</dbReference>
<sequence length="425" mass="48852">MRCAYPRRFGGGVIRFPVWRPFVIEFRMLEEEIEKTEGKPVYLGLQFMECAANQLASFFMPRIQSDKRARDELNATLARVFVLLQTMHHYHFWPRVCQAIASFLPFTKIFKMKDAIKNFDNFIIDAHATLLRPSYASVAAAPPVNYYSVPPDPPAHLTALSSTGAPNAFYSPPSRSSRPVCYYCGYRGHISRFCRKRQNEISNHVQGSGRKSFIQTYKDKVNESAENQDYTYKNHYLVGHIKMFLIGGIDGPSISMQMHMVMFAARPNDLQLRVQREIDTVIGHRRLPTWEDRKLMPFTMACVWELERWKRTEPFGLPRGTEKDIIVDNIMIPGGSVVLFNLWAVNRDPSLWRNPHHYDPTRFLCEDGSLMREKPAYHVGFSFVLPSWPQTAVPVHHRQATTGGGPKDVPPLDEFETRVANALDP</sequence>
<dbReference type="InterPro" id="IPR050182">
    <property type="entry name" value="Cytochrome_P450_fam2"/>
</dbReference>